<dbReference type="Gene3D" id="2.60.40.1120">
    <property type="entry name" value="Carboxypeptidase-like, regulatory domain"/>
    <property type="match status" value="1"/>
</dbReference>
<keyword evidence="1" id="KW-0645">Protease</keyword>
<evidence type="ECO:0000313" key="1">
    <source>
        <dbReference type="EMBL" id="HFH30722.1"/>
    </source>
</evidence>
<dbReference type="SUPFAM" id="SSF49464">
    <property type="entry name" value="Carboxypeptidase regulatory domain-like"/>
    <property type="match status" value="1"/>
</dbReference>
<accession>A0A7C3I8U5</accession>
<keyword evidence="1" id="KW-0378">Hydrolase</keyword>
<name>A0A7C3I8U5_9SPIR</name>
<gene>
    <name evidence="1" type="ORF">ENS59_14635</name>
</gene>
<organism evidence="1">
    <name type="scientific">Gracilinema caldarium</name>
    <dbReference type="NCBI Taxonomy" id="215591"/>
    <lineage>
        <taxon>Bacteria</taxon>
        <taxon>Pseudomonadati</taxon>
        <taxon>Spirochaetota</taxon>
        <taxon>Spirochaetia</taxon>
        <taxon>Spirochaetales</taxon>
        <taxon>Breznakiellaceae</taxon>
        <taxon>Gracilinema</taxon>
    </lineage>
</organism>
<comment type="caution">
    <text evidence="1">The sequence shown here is derived from an EMBL/GenBank/DDBJ whole genome shotgun (WGS) entry which is preliminary data.</text>
</comment>
<dbReference type="AlphaFoldDB" id="A0A7C3I8U5"/>
<protein>
    <submittedName>
        <fullName evidence="1">Carboxypeptidase regulatory-like domain-containing protein</fullName>
    </submittedName>
</protein>
<dbReference type="GO" id="GO:0004180">
    <property type="term" value="F:carboxypeptidase activity"/>
    <property type="evidence" value="ECO:0007669"/>
    <property type="project" value="UniProtKB-KW"/>
</dbReference>
<dbReference type="EMBL" id="DSVL01000449">
    <property type="protein sequence ID" value="HFH30722.1"/>
    <property type="molecule type" value="Genomic_DNA"/>
</dbReference>
<proteinExistence type="predicted"/>
<keyword evidence="1" id="KW-0121">Carboxypeptidase</keyword>
<reference evidence="1" key="1">
    <citation type="journal article" date="2020" name="mSystems">
        <title>Genome- and Community-Level Interaction Insights into Carbon Utilization and Element Cycling Functions of Hydrothermarchaeota in Hydrothermal Sediment.</title>
        <authorList>
            <person name="Zhou Z."/>
            <person name="Liu Y."/>
            <person name="Xu W."/>
            <person name="Pan J."/>
            <person name="Luo Z.H."/>
            <person name="Li M."/>
        </authorList>
    </citation>
    <scope>NUCLEOTIDE SEQUENCE [LARGE SCALE GENOMIC DNA]</scope>
    <source>
        <strain evidence="1">SpSt-503</strain>
    </source>
</reference>
<dbReference type="InterPro" id="IPR008969">
    <property type="entry name" value="CarboxyPept-like_regulatory"/>
</dbReference>
<sequence>MGLASGKMLDATTGSGIPDVEVQFTNAPQKTLSDTRGIWYLEALPGKNTLVLHKDGYEFTPVQVEVLPDRPTLVEEKNLVGNPHVAEGSVRFILLPMKNTSILHKKPRIWPVLTWMWMIQQATAQKP</sequence>